<dbReference type="RefSeq" id="WP_248108625.1">
    <property type="nucleotide sequence ID" value="NZ_JAKHEX010000018.1"/>
</dbReference>
<sequence length="165" mass="17233">MIGPGRRWVARLGSVVALLGLGLGTSACAGGPPPRPRFTPGPTAMVQAATVGGLGKILVDGKGITLYMFTLDHRGQPSVCYQFCAVEWPPLTLPSGVTKPIAGPGIKASLLGTTRRSNGQLQVTYDGWPLYLWYGDTVPGSTSGQALANAGGLWYVLRPSGQIVR</sequence>
<name>A0ABV6C445_9ACTN</name>
<accession>A0ABV6C445</accession>
<evidence type="ECO:0000313" key="1">
    <source>
        <dbReference type="EMBL" id="MFC0081611.1"/>
    </source>
</evidence>
<dbReference type="PANTHER" id="PTHR39335">
    <property type="entry name" value="BLL4220 PROTEIN"/>
    <property type="match status" value="1"/>
</dbReference>
<evidence type="ECO:0008006" key="3">
    <source>
        <dbReference type="Google" id="ProtNLM"/>
    </source>
</evidence>
<reference evidence="1 2" key="1">
    <citation type="submission" date="2024-09" db="EMBL/GenBank/DDBJ databases">
        <authorList>
            <person name="Sun Q."/>
            <person name="Mori K."/>
        </authorList>
    </citation>
    <scope>NUCLEOTIDE SEQUENCE [LARGE SCALE GENOMIC DNA]</scope>
    <source>
        <strain evidence="1 2">JCM 15389</strain>
    </source>
</reference>
<dbReference type="PROSITE" id="PS51257">
    <property type="entry name" value="PROKAR_LIPOPROTEIN"/>
    <property type="match status" value="1"/>
</dbReference>
<comment type="caution">
    <text evidence="1">The sequence shown here is derived from an EMBL/GenBank/DDBJ whole genome shotgun (WGS) entry which is preliminary data.</text>
</comment>
<gene>
    <name evidence="1" type="ORF">ACFFRE_05550</name>
</gene>
<dbReference type="Pfam" id="PF03640">
    <property type="entry name" value="Lipoprotein_15"/>
    <property type="match status" value="2"/>
</dbReference>
<protein>
    <recommendedName>
        <fullName evidence="3">Lipoprotein with Yx(FWY)xxD motif</fullName>
    </recommendedName>
</protein>
<dbReference type="PANTHER" id="PTHR39335:SF1">
    <property type="entry name" value="BLL4220 PROTEIN"/>
    <property type="match status" value="1"/>
</dbReference>
<keyword evidence="2" id="KW-1185">Reference proteome</keyword>
<dbReference type="Proteomes" id="UP001589788">
    <property type="component" value="Unassembled WGS sequence"/>
</dbReference>
<evidence type="ECO:0000313" key="2">
    <source>
        <dbReference type="Proteomes" id="UP001589788"/>
    </source>
</evidence>
<organism evidence="1 2">
    <name type="scientific">Aciditerrimonas ferrireducens</name>
    <dbReference type="NCBI Taxonomy" id="667306"/>
    <lineage>
        <taxon>Bacteria</taxon>
        <taxon>Bacillati</taxon>
        <taxon>Actinomycetota</taxon>
        <taxon>Acidimicrobiia</taxon>
        <taxon>Acidimicrobiales</taxon>
        <taxon>Acidimicrobiaceae</taxon>
        <taxon>Aciditerrimonas</taxon>
    </lineage>
</organism>
<dbReference type="EMBL" id="JBHLYQ010000039">
    <property type="protein sequence ID" value="MFC0081611.1"/>
    <property type="molecule type" value="Genomic_DNA"/>
</dbReference>
<dbReference type="InterPro" id="IPR005297">
    <property type="entry name" value="Lipoprotein_repeat"/>
</dbReference>
<proteinExistence type="predicted"/>